<comment type="caution">
    <text evidence="1">The sequence shown here is derived from an EMBL/GenBank/DDBJ whole genome shotgun (WGS) entry which is preliminary data.</text>
</comment>
<dbReference type="Pfam" id="PF02012">
    <property type="entry name" value="BNR"/>
    <property type="match status" value="1"/>
</dbReference>
<dbReference type="SUPFAM" id="SSF110296">
    <property type="entry name" value="Oligoxyloglucan reducing end-specific cellobiohydrolase"/>
    <property type="match status" value="1"/>
</dbReference>
<dbReference type="InterPro" id="IPR002860">
    <property type="entry name" value="BNR_rpt"/>
</dbReference>
<dbReference type="InterPro" id="IPR015943">
    <property type="entry name" value="WD40/YVTN_repeat-like_dom_sf"/>
</dbReference>
<gene>
    <name evidence="1" type="ORF">LCGC14_1274060</name>
</gene>
<sequence>MTNLLAGQASIWIQPDGPNTLPQYLGCHSVGDVSIPKGDETLLYCPDPAQAGLFKVKNSFTGEPGAITATIETDLNKTADLLEDIGKCGLPIYIHKVSCGRRDVFTNFDRTFILNPAKVTNESLGNLVARDPNNEGESTQAFDLSSLELIRAFPLEAARVAISDTDDITGITVCGEERCEGDCGASQQISDYIYLATKALAASATNVANVLVSIRGATFAAVAADPFAGGEDIQGIVCFRIARDTIRILVARGTTDAGGAAEIAYSDDNGATWTAVDVGVIVGEYVSNGHALFALDRYHIWMGTDGGNIYFSNDGGLTWTLQEAAAISATAVIGISFTSPDIGFAGYTGGEVAKTTDGSQTGASWSAVTSTAVAGMLDIHAISPFFIWVVGTGGMYYSHDAGVTWATRNTLVISSIDFLNELEGIATVQASSGLIYHTIDGGFDWTPLTAITNTGWLDAVMINSKLAYAVGLITGGTGMLAKLLPET</sequence>
<dbReference type="AlphaFoldDB" id="A0A0F9P0C0"/>
<reference evidence="1" key="1">
    <citation type="journal article" date="2015" name="Nature">
        <title>Complex archaea that bridge the gap between prokaryotes and eukaryotes.</title>
        <authorList>
            <person name="Spang A."/>
            <person name="Saw J.H."/>
            <person name="Jorgensen S.L."/>
            <person name="Zaremba-Niedzwiedzka K."/>
            <person name="Martijn J."/>
            <person name="Lind A.E."/>
            <person name="van Eijk R."/>
            <person name="Schleper C."/>
            <person name="Guy L."/>
            <person name="Ettema T.J."/>
        </authorList>
    </citation>
    <scope>NUCLEOTIDE SEQUENCE</scope>
</reference>
<dbReference type="CDD" id="cd15482">
    <property type="entry name" value="Sialidase_non-viral"/>
    <property type="match status" value="1"/>
</dbReference>
<dbReference type="EMBL" id="LAZR01007179">
    <property type="protein sequence ID" value="KKM86927.1"/>
    <property type="molecule type" value="Genomic_DNA"/>
</dbReference>
<evidence type="ECO:0008006" key="2">
    <source>
        <dbReference type="Google" id="ProtNLM"/>
    </source>
</evidence>
<protein>
    <recommendedName>
        <fullName evidence="2">Photosynthesis system II assembly factor Ycf48/Hcf136-like domain-containing protein</fullName>
    </recommendedName>
</protein>
<evidence type="ECO:0000313" key="1">
    <source>
        <dbReference type="EMBL" id="KKM86927.1"/>
    </source>
</evidence>
<dbReference type="Gene3D" id="2.130.10.10">
    <property type="entry name" value="YVTN repeat-like/Quinoprotein amine dehydrogenase"/>
    <property type="match status" value="2"/>
</dbReference>
<organism evidence="1">
    <name type="scientific">marine sediment metagenome</name>
    <dbReference type="NCBI Taxonomy" id="412755"/>
    <lineage>
        <taxon>unclassified sequences</taxon>
        <taxon>metagenomes</taxon>
        <taxon>ecological metagenomes</taxon>
    </lineage>
</organism>
<accession>A0A0F9P0C0</accession>
<proteinExistence type="predicted"/>
<name>A0A0F9P0C0_9ZZZZ</name>